<dbReference type="InterPro" id="IPR029058">
    <property type="entry name" value="AB_hydrolase_fold"/>
</dbReference>
<keyword evidence="2 4" id="KW-0378">Hydrolase</keyword>
<dbReference type="EMBL" id="BNAR01000028">
    <property type="protein sequence ID" value="GHH62495.1"/>
    <property type="molecule type" value="Genomic_DNA"/>
</dbReference>
<accession>A0ABQ3MV85</accession>
<dbReference type="InterPro" id="IPR050261">
    <property type="entry name" value="FrsA_esterase"/>
</dbReference>
<comment type="similarity">
    <text evidence="1">Belongs to the AB hydrolase superfamily.</text>
</comment>
<evidence type="ECO:0000256" key="1">
    <source>
        <dbReference type="ARBA" id="ARBA00008645"/>
    </source>
</evidence>
<feature type="domain" description="Serine aminopeptidase S33" evidence="3">
    <location>
        <begin position="26"/>
        <end position="142"/>
    </location>
</feature>
<sequence>MNMQRVHLASLDGVHLEAALHRASDNSRGTVVLAHGITVDLDEGGMFVRLAEKLADNGFDSLRFSYRGHGNSGGTQAGTTIAGEMLDLQAAIEHALQALPGPLAIIAASFGAVSTSLSLPWIQQEVERIVLWNPVLDLHRTFVEPELPWGEENFSVDQQAHLRTRGFLLIDGEFRLGRVMFAEFSRYQPVQDFVRDGRPALVVHGDRDSYVSYEVARDAAAARANCDFHTIAGSDHGFDSREREDEAIKVTVDWLLSGKLGAE</sequence>
<reference evidence="5" key="1">
    <citation type="journal article" date="2019" name="Int. J. Syst. Evol. Microbiol.">
        <title>The Global Catalogue of Microorganisms (GCM) 10K type strain sequencing project: providing services to taxonomists for standard genome sequencing and annotation.</title>
        <authorList>
            <consortium name="The Broad Institute Genomics Platform"/>
            <consortium name="The Broad Institute Genome Sequencing Center for Infectious Disease"/>
            <person name="Wu L."/>
            <person name="Ma J."/>
        </authorList>
    </citation>
    <scope>NUCLEOTIDE SEQUENCE [LARGE SCALE GENOMIC DNA]</scope>
    <source>
        <strain evidence="5">CGMCC 4.7367</strain>
    </source>
</reference>
<dbReference type="GO" id="GO:0016787">
    <property type="term" value="F:hydrolase activity"/>
    <property type="evidence" value="ECO:0007669"/>
    <property type="project" value="UniProtKB-KW"/>
</dbReference>
<dbReference type="Proteomes" id="UP000605568">
    <property type="component" value="Unassembled WGS sequence"/>
</dbReference>
<gene>
    <name evidence="4" type="ORF">GCM10017774_90420</name>
</gene>
<name>A0ABQ3MV85_9PSEU</name>
<dbReference type="Pfam" id="PF12146">
    <property type="entry name" value="Hydrolase_4"/>
    <property type="match status" value="1"/>
</dbReference>
<dbReference type="PANTHER" id="PTHR22946">
    <property type="entry name" value="DIENELACTONE HYDROLASE DOMAIN-CONTAINING PROTEIN-RELATED"/>
    <property type="match status" value="1"/>
</dbReference>
<evidence type="ECO:0000313" key="5">
    <source>
        <dbReference type="Proteomes" id="UP000605568"/>
    </source>
</evidence>
<proteinExistence type="inferred from homology"/>
<keyword evidence="5" id="KW-1185">Reference proteome</keyword>
<evidence type="ECO:0000256" key="2">
    <source>
        <dbReference type="ARBA" id="ARBA00022801"/>
    </source>
</evidence>
<dbReference type="Gene3D" id="3.40.50.1820">
    <property type="entry name" value="alpha/beta hydrolase"/>
    <property type="match status" value="1"/>
</dbReference>
<dbReference type="PANTHER" id="PTHR22946:SF9">
    <property type="entry name" value="POLYKETIDE TRANSFERASE AF380"/>
    <property type="match status" value="1"/>
</dbReference>
<organism evidence="4 5">
    <name type="scientific">Lentzea cavernae</name>
    <dbReference type="NCBI Taxonomy" id="2020703"/>
    <lineage>
        <taxon>Bacteria</taxon>
        <taxon>Bacillati</taxon>
        <taxon>Actinomycetota</taxon>
        <taxon>Actinomycetes</taxon>
        <taxon>Pseudonocardiales</taxon>
        <taxon>Pseudonocardiaceae</taxon>
        <taxon>Lentzea</taxon>
    </lineage>
</organism>
<evidence type="ECO:0000259" key="3">
    <source>
        <dbReference type="Pfam" id="PF12146"/>
    </source>
</evidence>
<protein>
    <submittedName>
        <fullName evidence="4">Alpha/beta hydrolase</fullName>
    </submittedName>
</protein>
<dbReference type="InterPro" id="IPR022742">
    <property type="entry name" value="Hydrolase_4"/>
</dbReference>
<evidence type="ECO:0000313" key="4">
    <source>
        <dbReference type="EMBL" id="GHH62495.1"/>
    </source>
</evidence>
<dbReference type="SUPFAM" id="SSF53474">
    <property type="entry name" value="alpha/beta-Hydrolases"/>
    <property type="match status" value="1"/>
</dbReference>
<comment type="caution">
    <text evidence="4">The sequence shown here is derived from an EMBL/GenBank/DDBJ whole genome shotgun (WGS) entry which is preliminary data.</text>
</comment>
<dbReference type="RefSeq" id="WP_229905652.1">
    <property type="nucleotide sequence ID" value="NZ_BNAR01000028.1"/>
</dbReference>